<evidence type="ECO:0000256" key="4">
    <source>
        <dbReference type="SAM" id="MobiDB-lite"/>
    </source>
</evidence>
<dbReference type="EMBL" id="WHVL01000001">
    <property type="protein sequence ID" value="MCB8888534.1"/>
    <property type="molecule type" value="Genomic_DNA"/>
</dbReference>
<feature type="region of interest" description="Disordered" evidence="4">
    <location>
        <begin position="62"/>
        <end position="82"/>
    </location>
</feature>
<evidence type="ECO:0000313" key="6">
    <source>
        <dbReference type="Proteomes" id="UP001319882"/>
    </source>
</evidence>
<proteinExistence type="inferred from homology"/>
<keyword evidence="3" id="KW-1005">Bacterial flagellum biogenesis</keyword>
<name>A0ABS8DQG9_9GAMM</name>
<keyword evidence="5" id="KW-0966">Cell projection</keyword>
<comment type="caution">
    <text evidence="5">The sequence shown here is derived from an EMBL/GenBank/DDBJ whole genome shotgun (WGS) entry which is preliminary data.</text>
</comment>
<comment type="similarity">
    <text evidence="2">Belongs to the FlgN family.</text>
</comment>
<dbReference type="InterPro" id="IPR036679">
    <property type="entry name" value="FlgN-like_sf"/>
</dbReference>
<evidence type="ECO:0000256" key="2">
    <source>
        <dbReference type="ARBA" id="ARBA00007703"/>
    </source>
</evidence>
<dbReference type="InterPro" id="IPR007809">
    <property type="entry name" value="FlgN-like"/>
</dbReference>
<dbReference type="Pfam" id="PF05130">
    <property type="entry name" value="FlgN"/>
    <property type="match status" value="1"/>
</dbReference>
<reference evidence="5 6" key="1">
    <citation type="journal article" date="2021" name="Sci. Rep.">
        <title>Genome analysis of a halophilic bacterium Halomonas malpeensis YU-PRIM-29(T) reveals its exopolysaccharide and pigment producing capabilities.</title>
        <authorList>
            <person name="Athmika"/>
            <person name="Ghate S.D."/>
            <person name="Arun A.B."/>
            <person name="Rao S.S."/>
            <person name="Kumar S.T.A."/>
            <person name="Kandiyil M.K."/>
            <person name="Saptami K."/>
            <person name="Rekha P.D."/>
        </authorList>
    </citation>
    <scope>NUCLEOTIDE SEQUENCE [LARGE SCALE GENOMIC DNA]</scope>
    <source>
        <strain evidence="6">prim 29</strain>
    </source>
</reference>
<organism evidence="5 6">
    <name type="scientific">Vreelandella malpeensis</name>
    <dbReference type="NCBI Taxonomy" id="1172368"/>
    <lineage>
        <taxon>Bacteria</taxon>
        <taxon>Pseudomonadati</taxon>
        <taxon>Pseudomonadota</taxon>
        <taxon>Gammaproteobacteria</taxon>
        <taxon>Oceanospirillales</taxon>
        <taxon>Halomonadaceae</taxon>
        <taxon>Vreelandella</taxon>
    </lineage>
</organism>
<dbReference type="Gene3D" id="1.20.58.300">
    <property type="entry name" value="FlgN-like"/>
    <property type="match status" value="1"/>
</dbReference>
<sequence>MSLSRLLSDQHQRLDELFDLLSREQVQLTKGEIDGEELAGIAEAKQTLLQALERMETLRRSTQRRLGYSDDTDGAREAARDAGCQSDWESLLDKSERAARMNALTGQMLSVRMKHNQDMLSYIQQIAEKTLYQPNGRNKAQSSRLNTSA</sequence>
<comment type="function">
    <text evidence="1">Required for the efficient initiation of filament assembly.</text>
</comment>
<evidence type="ECO:0000256" key="3">
    <source>
        <dbReference type="ARBA" id="ARBA00022795"/>
    </source>
</evidence>
<dbReference type="RefSeq" id="WP_227389181.1">
    <property type="nucleotide sequence ID" value="NZ_JBHSCJ010000003.1"/>
</dbReference>
<evidence type="ECO:0000256" key="1">
    <source>
        <dbReference type="ARBA" id="ARBA00002397"/>
    </source>
</evidence>
<accession>A0ABS8DQG9</accession>
<keyword evidence="6" id="KW-1185">Reference proteome</keyword>
<keyword evidence="5" id="KW-0969">Cilium</keyword>
<dbReference type="Proteomes" id="UP001319882">
    <property type="component" value="Unassembled WGS sequence"/>
</dbReference>
<keyword evidence="5" id="KW-0282">Flagellum</keyword>
<gene>
    <name evidence="5" type="ORF">GEV37_05255</name>
</gene>
<evidence type="ECO:0000313" key="5">
    <source>
        <dbReference type="EMBL" id="MCB8888534.1"/>
    </source>
</evidence>
<dbReference type="SUPFAM" id="SSF140566">
    <property type="entry name" value="FlgN-like"/>
    <property type="match status" value="1"/>
</dbReference>
<protein>
    <submittedName>
        <fullName evidence="5">Flagellar protein FlgN</fullName>
    </submittedName>
</protein>